<sequence>MRFQTFHERWHQQLDQLVQKLKKAPRPPSSDEQNNHLLDLVNSLLSHLGDYYQVKSAVAHQDVLFLLDAPWASTFERSLHWITGWRPTTAFQVVHTKSTMLFENRMLDILEGGNPTGDLADLSPDQFKCLSDLQCDVASDMMLFNYGEDMGEKSSDLGAIVQKADELRMSTLRKMVQLLTPHQAVDFLISAASLHSFVCAWGLNYDGRNDLIN</sequence>
<feature type="domain" description="DOG1" evidence="1">
    <location>
        <begin position="1"/>
        <end position="208"/>
    </location>
</feature>
<keyword evidence="3" id="KW-1185">Reference proteome</keyword>
<reference evidence="2" key="1">
    <citation type="submission" date="2023-02" db="EMBL/GenBank/DDBJ databases">
        <title>Genome of toxic invasive species Heracleum sosnowskyi carries increased number of genes despite the absence of recent whole-genome duplications.</title>
        <authorList>
            <person name="Schelkunov M."/>
            <person name="Shtratnikova V."/>
            <person name="Makarenko M."/>
            <person name="Klepikova A."/>
            <person name="Omelchenko D."/>
            <person name="Novikova G."/>
            <person name="Obukhova E."/>
            <person name="Bogdanov V."/>
            <person name="Penin A."/>
            <person name="Logacheva M."/>
        </authorList>
    </citation>
    <scope>NUCLEOTIDE SEQUENCE</scope>
    <source>
        <strain evidence="2">Hsosn_3</strain>
        <tissue evidence="2">Leaf</tissue>
    </source>
</reference>
<evidence type="ECO:0000313" key="2">
    <source>
        <dbReference type="EMBL" id="KAK1395542.1"/>
    </source>
</evidence>
<evidence type="ECO:0000259" key="1">
    <source>
        <dbReference type="PROSITE" id="PS51806"/>
    </source>
</evidence>
<comment type="caution">
    <text evidence="2">The sequence shown here is derived from an EMBL/GenBank/DDBJ whole genome shotgun (WGS) entry which is preliminary data.</text>
</comment>
<dbReference type="PROSITE" id="PS51806">
    <property type="entry name" value="DOG1"/>
    <property type="match status" value="1"/>
</dbReference>
<dbReference type="GO" id="GO:0006351">
    <property type="term" value="P:DNA-templated transcription"/>
    <property type="evidence" value="ECO:0007669"/>
    <property type="project" value="InterPro"/>
</dbReference>
<evidence type="ECO:0000313" key="3">
    <source>
        <dbReference type="Proteomes" id="UP001237642"/>
    </source>
</evidence>
<dbReference type="AlphaFoldDB" id="A0AAD8J0P2"/>
<dbReference type="PANTHER" id="PTHR46354">
    <property type="entry name" value="DOG1 DOMAIN-CONTAINING PROTEIN"/>
    <property type="match status" value="1"/>
</dbReference>
<dbReference type="Proteomes" id="UP001237642">
    <property type="component" value="Unassembled WGS sequence"/>
</dbReference>
<dbReference type="InterPro" id="IPR025422">
    <property type="entry name" value="TGA_domain"/>
</dbReference>
<name>A0AAD8J0P2_9APIA</name>
<dbReference type="Pfam" id="PF14144">
    <property type="entry name" value="DOG1"/>
    <property type="match status" value="1"/>
</dbReference>
<gene>
    <name evidence="2" type="ORF">POM88_005405</name>
</gene>
<dbReference type="PANTHER" id="PTHR46354:SF12">
    <property type="entry name" value="DNA-BINDING PROTEIN-LIKE PROTEIN"/>
    <property type="match status" value="1"/>
</dbReference>
<protein>
    <submittedName>
        <fullName evidence="2">DOG1 domain-containing protein</fullName>
    </submittedName>
</protein>
<dbReference type="EMBL" id="JAUIZM010000002">
    <property type="protein sequence ID" value="KAK1395542.1"/>
    <property type="molecule type" value="Genomic_DNA"/>
</dbReference>
<proteinExistence type="predicted"/>
<dbReference type="GO" id="GO:0043565">
    <property type="term" value="F:sequence-specific DNA binding"/>
    <property type="evidence" value="ECO:0007669"/>
    <property type="project" value="InterPro"/>
</dbReference>
<dbReference type="InterPro" id="IPR051886">
    <property type="entry name" value="Seed_Dev/Stress_Resp_Reg"/>
</dbReference>
<organism evidence="2 3">
    <name type="scientific">Heracleum sosnowskyi</name>
    <dbReference type="NCBI Taxonomy" id="360622"/>
    <lineage>
        <taxon>Eukaryota</taxon>
        <taxon>Viridiplantae</taxon>
        <taxon>Streptophyta</taxon>
        <taxon>Embryophyta</taxon>
        <taxon>Tracheophyta</taxon>
        <taxon>Spermatophyta</taxon>
        <taxon>Magnoliopsida</taxon>
        <taxon>eudicotyledons</taxon>
        <taxon>Gunneridae</taxon>
        <taxon>Pentapetalae</taxon>
        <taxon>asterids</taxon>
        <taxon>campanulids</taxon>
        <taxon>Apiales</taxon>
        <taxon>Apiaceae</taxon>
        <taxon>Apioideae</taxon>
        <taxon>apioid superclade</taxon>
        <taxon>Tordylieae</taxon>
        <taxon>Tordyliinae</taxon>
        <taxon>Heracleum</taxon>
    </lineage>
</organism>
<reference evidence="2" key="2">
    <citation type="submission" date="2023-05" db="EMBL/GenBank/DDBJ databases">
        <authorList>
            <person name="Schelkunov M.I."/>
        </authorList>
    </citation>
    <scope>NUCLEOTIDE SEQUENCE</scope>
    <source>
        <strain evidence="2">Hsosn_3</strain>
        <tissue evidence="2">Leaf</tissue>
    </source>
</reference>
<accession>A0AAD8J0P2</accession>